<dbReference type="PANTHER" id="PTHR43298:SF2">
    <property type="entry name" value="FMN_FAD EXPORTER YEEO-RELATED"/>
    <property type="match status" value="1"/>
</dbReference>
<dbReference type="PIRSF" id="PIRSF006603">
    <property type="entry name" value="DinF"/>
    <property type="match status" value="1"/>
</dbReference>
<feature type="transmembrane region" description="Helical" evidence="13">
    <location>
        <begin position="130"/>
        <end position="151"/>
    </location>
</feature>
<dbReference type="CDD" id="cd13138">
    <property type="entry name" value="MATE_yoeA_like"/>
    <property type="match status" value="1"/>
</dbReference>
<feature type="transmembrane region" description="Helical" evidence="13">
    <location>
        <begin position="163"/>
        <end position="185"/>
    </location>
</feature>
<dbReference type="InterPro" id="IPR050222">
    <property type="entry name" value="MATE_MdtK"/>
</dbReference>
<accession>A0A9D1SXA8</accession>
<evidence type="ECO:0000256" key="13">
    <source>
        <dbReference type="SAM" id="Phobius"/>
    </source>
</evidence>
<dbReference type="GO" id="GO:0006811">
    <property type="term" value="P:monoatomic ion transport"/>
    <property type="evidence" value="ECO:0007669"/>
    <property type="project" value="UniProtKB-KW"/>
</dbReference>
<evidence type="ECO:0000256" key="2">
    <source>
        <dbReference type="ARBA" id="ARBA00004651"/>
    </source>
</evidence>
<evidence type="ECO:0000256" key="11">
    <source>
        <dbReference type="ARBA" id="ARBA00023136"/>
    </source>
</evidence>
<dbReference type="InterPro" id="IPR048279">
    <property type="entry name" value="MdtK-like"/>
</dbReference>
<comment type="subcellular location">
    <subcellularLocation>
        <location evidence="2">Cell membrane</location>
        <topology evidence="2">Multi-pass membrane protein</topology>
    </subcellularLocation>
</comment>
<feature type="transmembrane region" description="Helical" evidence="13">
    <location>
        <begin position="239"/>
        <end position="261"/>
    </location>
</feature>
<dbReference type="GO" id="GO:0042910">
    <property type="term" value="F:xenobiotic transmembrane transporter activity"/>
    <property type="evidence" value="ECO:0007669"/>
    <property type="project" value="InterPro"/>
</dbReference>
<keyword evidence="5" id="KW-0813">Transport</keyword>
<sequence>MIKDLTVGKPMKRIIAFTIPVVIGNIFQQLYSIIDTLIVGRTLGLDALAAVGATGAISFLIIGFIQGITAGFAVITAKYFGAHDEAMVRKSVGASMLLAVAVTVVMTAVAVLTAMPLLKLMATPDNIMIGAYQYIVAIFYGIFATVFYNLFSNILRALGDSRTPLIFLLVATLINIVLDYVFIVYCNMGVAGAGWATVVAQAVSALLCLVYSLKKFEILRLKKSDFVVTLRFMWEHVRVGLPMAFQFSITAIGMMVVQSVLNGYGSLTVAAYTAASKIDSLIGQTVLMALGVTSATFAAQNYGAKQYDRIRQGIRDCMKLGVMLSVFGLAFVILAGKPLMRLFVENVDPALMAEVEELGMTYLILNAAFYILLAAVFVYRNALQGMERSAITMLAGVAELAMRSASTILLGAIWGYAGICVASPMAWLGADILLLAVYLPLIRRLMHPNRRRMARVDVSDWQFRERMSALSHAFFLH</sequence>
<keyword evidence="8 13" id="KW-0812">Transmembrane</keyword>
<feature type="transmembrane region" description="Helical" evidence="13">
    <location>
        <begin position="14"/>
        <end position="34"/>
    </location>
</feature>
<reference evidence="14" key="1">
    <citation type="submission" date="2020-10" db="EMBL/GenBank/DDBJ databases">
        <authorList>
            <person name="Gilroy R."/>
        </authorList>
    </citation>
    <scope>NUCLEOTIDE SEQUENCE</scope>
    <source>
        <strain evidence="14">23406</strain>
    </source>
</reference>
<dbReference type="GO" id="GO:0005886">
    <property type="term" value="C:plasma membrane"/>
    <property type="evidence" value="ECO:0007669"/>
    <property type="project" value="UniProtKB-SubCell"/>
</dbReference>
<feature type="transmembrane region" description="Helical" evidence="13">
    <location>
        <begin position="54"/>
        <end position="75"/>
    </location>
</feature>
<dbReference type="GO" id="GO:0015297">
    <property type="term" value="F:antiporter activity"/>
    <property type="evidence" value="ECO:0007669"/>
    <property type="project" value="UniProtKB-KW"/>
</dbReference>
<proteinExistence type="inferred from homology"/>
<evidence type="ECO:0000313" key="14">
    <source>
        <dbReference type="EMBL" id="HIU99651.1"/>
    </source>
</evidence>
<feature type="transmembrane region" description="Helical" evidence="13">
    <location>
        <begin position="96"/>
        <end position="118"/>
    </location>
</feature>
<dbReference type="Proteomes" id="UP000886891">
    <property type="component" value="Unassembled WGS sequence"/>
</dbReference>
<evidence type="ECO:0000256" key="3">
    <source>
        <dbReference type="ARBA" id="ARBA00010199"/>
    </source>
</evidence>
<keyword evidence="10" id="KW-0406">Ion transport</keyword>
<dbReference type="PANTHER" id="PTHR43298">
    <property type="entry name" value="MULTIDRUG RESISTANCE PROTEIN NORM-RELATED"/>
    <property type="match status" value="1"/>
</dbReference>
<feature type="transmembrane region" description="Helical" evidence="13">
    <location>
        <begin position="400"/>
        <end position="419"/>
    </location>
</feature>
<protein>
    <recommendedName>
        <fullName evidence="4">Probable multidrug resistance protein NorM</fullName>
    </recommendedName>
    <alternativeName>
        <fullName evidence="12">Multidrug-efflux transporter</fullName>
    </alternativeName>
</protein>
<feature type="transmembrane region" description="Helical" evidence="13">
    <location>
        <begin position="425"/>
        <end position="442"/>
    </location>
</feature>
<reference evidence="14" key="2">
    <citation type="journal article" date="2021" name="PeerJ">
        <title>Extensive microbial diversity within the chicken gut microbiome revealed by metagenomics and culture.</title>
        <authorList>
            <person name="Gilroy R."/>
            <person name="Ravi A."/>
            <person name="Getino M."/>
            <person name="Pursley I."/>
            <person name="Horton D.L."/>
            <person name="Alikhan N.F."/>
            <person name="Baker D."/>
            <person name="Gharbi K."/>
            <person name="Hall N."/>
            <person name="Watson M."/>
            <person name="Adriaenssens E.M."/>
            <person name="Foster-Nyarko E."/>
            <person name="Jarju S."/>
            <person name="Secka A."/>
            <person name="Antonio M."/>
            <person name="Oren A."/>
            <person name="Chaudhuri R.R."/>
            <person name="La Ragione R."/>
            <person name="Hildebrand F."/>
            <person name="Pallen M.J."/>
        </authorList>
    </citation>
    <scope>NUCLEOTIDE SEQUENCE</scope>
    <source>
        <strain evidence="14">23406</strain>
    </source>
</reference>
<dbReference type="NCBIfam" id="TIGR00797">
    <property type="entry name" value="matE"/>
    <property type="match status" value="1"/>
</dbReference>
<comment type="similarity">
    <text evidence="3">Belongs to the multi antimicrobial extrusion (MATE) (TC 2.A.66.1) family.</text>
</comment>
<evidence type="ECO:0000256" key="9">
    <source>
        <dbReference type="ARBA" id="ARBA00022989"/>
    </source>
</evidence>
<feature type="transmembrane region" description="Helical" evidence="13">
    <location>
        <begin position="281"/>
        <end position="299"/>
    </location>
</feature>
<evidence type="ECO:0000256" key="7">
    <source>
        <dbReference type="ARBA" id="ARBA00022475"/>
    </source>
</evidence>
<keyword evidence="7" id="KW-1003">Cell membrane</keyword>
<evidence type="ECO:0000256" key="12">
    <source>
        <dbReference type="ARBA" id="ARBA00031636"/>
    </source>
</evidence>
<evidence type="ECO:0000256" key="10">
    <source>
        <dbReference type="ARBA" id="ARBA00023065"/>
    </source>
</evidence>
<dbReference type="Pfam" id="PF01554">
    <property type="entry name" value="MatE"/>
    <property type="match status" value="2"/>
</dbReference>
<evidence type="ECO:0000256" key="6">
    <source>
        <dbReference type="ARBA" id="ARBA00022449"/>
    </source>
</evidence>
<keyword evidence="9 13" id="KW-1133">Transmembrane helix</keyword>
<feature type="transmembrane region" description="Helical" evidence="13">
    <location>
        <begin position="320"/>
        <end position="340"/>
    </location>
</feature>
<evidence type="ECO:0000256" key="5">
    <source>
        <dbReference type="ARBA" id="ARBA00022448"/>
    </source>
</evidence>
<evidence type="ECO:0000256" key="8">
    <source>
        <dbReference type="ARBA" id="ARBA00022692"/>
    </source>
</evidence>
<feature type="transmembrane region" description="Helical" evidence="13">
    <location>
        <begin position="191"/>
        <end position="213"/>
    </location>
</feature>
<dbReference type="AlphaFoldDB" id="A0A9D1SXA8"/>
<comment type="caution">
    <text evidence="14">The sequence shown here is derived from an EMBL/GenBank/DDBJ whole genome shotgun (WGS) entry which is preliminary data.</text>
</comment>
<evidence type="ECO:0000313" key="15">
    <source>
        <dbReference type="Proteomes" id="UP000886891"/>
    </source>
</evidence>
<keyword evidence="11 13" id="KW-0472">Membrane</keyword>
<evidence type="ECO:0000256" key="1">
    <source>
        <dbReference type="ARBA" id="ARBA00003408"/>
    </source>
</evidence>
<keyword evidence="6" id="KW-0050">Antiport</keyword>
<comment type="function">
    <text evidence="1">Multidrug efflux pump.</text>
</comment>
<organism evidence="14 15">
    <name type="scientific">Candidatus Stercoripulliclostridium merdipullorum</name>
    <dbReference type="NCBI Taxonomy" id="2840952"/>
    <lineage>
        <taxon>Bacteria</taxon>
        <taxon>Bacillati</taxon>
        <taxon>Bacillota</taxon>
        <taxon>Clostridia</taxon>
        <taxon>Eubacteriales</taxon>
        <taxon>Candidatus Stercoripulliclostridium</taxon>
    </lineage>
</organism>
<dbReference type="EMBL" id="DVOH01000011">
    <property type="protein sequence ID" value="HIU99651.1"/>
    <property type="molecule type" value="Genomic_DNA"/>
</dbReference>
<gene>
    <name evidence="14" type="ORF">IAB14_00890</name>
</gene>
<name>A0A9D1SXA8_9FIRM</name>
<evidence type="ECO:0000256" key="4">
    <source>
        <dbReference type="ARBA" id="ARBA00020268"/>
    </source>
</evidence>
<feature type="transmembrane region" description="Helical" evidence="13">
    <location>
        <begin position="360"/>
        <end position="379"/>
    </location>
</feature>
<dbReference type="InterPro" id="IPR002528">
    <property type="entry name" value="MATE_fam"/>
</dbReference>